<dbReference type="AlphaFoldDB" id="A0AA40JBK1"/>
<accession>A0AA40JBK1</accession>
<dbReference type="EMBL" id="JQIM01000010">
    <property type="protein sequence ID" value="KGX07318.1"/>
    <property type="molecule type" value="Genomic_DNA"/>
</dbReference>
<name>A0AA40JBK1_BURPE</name>
<gene>
    <name evidence="1" type="ORF">Y036_2669</name>
</gene>
<evidence type="ECO:0000313" key="1">
    <source>
        <dbReference type="EMBL" id="KGX07318.1"/>
    </source>
</evidence>
<sequence>MNDNRAILDFREYLQEIISSGSRDASEVRPRTNVAGKRIIVRAMMESSILDRMRKKNRYRIMIPNNELGIARQDAGKRRLRNKYVEISGFDFLEPFDPQQTRQRDLETMQRRHCKRQYTVLRSQNVGAVVDRERFREETSPNEIFKFYRGEKPKLFGKTGDHGCPQRNASHYDTNCTRNCSGDSPAAVIGKRHNNFGHRANLSGGTFRLRGIHHLRRNVATALLEQTSNRHLFEAQQRTKQQACFLRNARIPVQRRSKFNQYTHFILHCDPSWPADLPPYTRCISR</sequence>
<dbReference type="Proteomes" id="UP000030475">
    <property type="component" value="Unassembled WGS sequence"/>
</dbReference>
<proteinExistence type="predicted"/>
<reference evidence="1 2" key="1">
    <citation type="submission" date="2014-08" db="EMBL/GenBank/DDBJ databases">
        <authorList>
            <person name="Bunnell A."/>
            <person name="Chain P.S."/>
            <person name="Chertkov O."/>
            <person name="Currie B.J."/>
            <person name="Daligault H.E."/>
            <person name="Davenport K.W."/>
            <person name="Davis C."/>
            <person name="Gleasner C.D."/>
            <person name="Johnson S.L."/>
            <person name="Kaestli M."/>
            <person name="Koren S."/>
            <person name="Kunde Y.A."/>
            <person name="Mayo M."/>
            <person name="McMurry K.K."/>
            <person name="Price E.P."/>
            <person name="Reitenga K.G."/>
            <person name="Robison R."/>
            <person name="Rosovitz M.J."/>
            <person name="Sarovich D.S."/>
            <person name="Teshima H."/>
        </authorList>
    </citation>
    <scope>NUCLEOTIDE SEQUENCE [LARGE SCALE GENOMIC DNA]</scope>
    <source>
        <strain evidence="1 2">MSHR44</strain>
    </source>
</reference>
<comment type="caution">
    <text evidence="1">The sequence shown here is derived from an EMBL/GenBank/DDBJ whole genome shotgun (WGS) entry which is preliminary data.</text>
</comment>
<evidence type="ECO:0000313" key="2">
    <source>
        <dbReference type="Proteomes" id="UP000030475"/>
    </source>
</evidence>
<protein>
    <submittedName>
        <fullName evidence="1">Uncharacterized protein</fullName>
    </submittedName>
</protein>
<organism evidence="1 2">
    <name type="scientific">Burkholderia pseudomallei</name>
    <name type="common">Pseudomonas pseudomallei</name>
    <dbReference type="NCBI Taxonomy" id="28450"/>
    <lineage>
        <taxon>Bacteria</taxon>
        <taxon>Pseudomonadati</taxon>
        <taxon>Pseudomonadota</taxon>
        <taxon>Betaproteobacteria</taxon>
        <taxon>Burkholderiales</taxon>
        <taxon>Burkholderiaceae</taxon>
        <taxon>Burkholderia</taxon>
        <taxon>pseudomallei group</taxon>
    </lineage>
</organism>